<organism evidence="3 4">
    <name type="scientific">Methylocystis bryophila</name>
    <dbReference type="NCBI Taxonomy" id="655015"/>
    <lineage>
        <taxon>Bacteria</taxon>
        <taxon>Pseudomonadati</taxon>
        <taxon>Pseudomonadota</taxon>
        <taxon>Alphaproteobacteria</taxon>
        <taxon>Hyphomicrobiales</taxon>
        <taxon>Methylocystaceae</taxon>
        <taxon>Methylocystis</taxon>
    </lineage>
</organism>
<dbReference type="RefSeq" id="WP_085770849.1">
    <property type="nucleotide sequence ID" value="NZ_AP027149.1"/>
</dbReference>
<accession>A0A1W6MT32</accession>
<name>A0A1W6MT32_9HYPH</name>
<dbReference type="Gene3D" id="3.30.1150.10">
    <property type="match status" value="1"/>
</dbReference>
<evidence type="ECO:0000313" key="3">
    <source>
        <dbReference type="EMBL" id="ARN80771.1"/>
    </source>
</evidence>
<dbReference type="SUPFAM" id="SSF74653">
    <property type="entry name" value="TolA/TonB C-terminal domain"/>
    <property type="match status" value="1"/>
</dbReference>
<evidence type="ECO:0008006" key="5">
    <source>
        <dbReference type="Google" id="ProtNLM"/>
    </source>
</evidence>
<feature type="compositionally biased region" description="Low complexity" evidence="1">
    <location>
        <begin position="52"/>
        <end position="68"/>
    </location>
</feature>
<feature type="compositionally biased region" description="Polar residues" evidence="1">
    <location>
        <begin position="151"/>
        <end position="160"/>
    </location>
</feature>
<dbReference type="KEGG" id="mbry:B1812_06430"/>
<keyword evidence="4" id="KW-1185">Reference proteome</keyword>
<evidence type="ECO:0000256" key="2">
    <source>
        <dbReference type="SAM" id="SignalP"/>
    </source>
</evidence>
<keyword evidence="2" id="KW-0732">Signal</keyword>
<protein>
    <recommendedName>
        <fullName evidence="5">TonB C-terminal domain-containing protein</fullName>
    </recommendedName>
</protein>
<sequence length="160" mass="15892">MRPISIVLMLAFLGVAGAASAEEQSAGANKAQAEQPSGAGEAARGEQPSTPPAAAQAEPPAKAPAAAQPKERPAVVTRSDPAYAQKLAAALRVHVPTNPKVGAGTASCRFQVTANGAISGINCKGSSPAHSQLLQKAVAATKAPPPPGGSFSANQSVVFH</sequence>
<feature type="chain" id="PRO_5011986604" description="TonB C-terminal domain-containing protein" evidence="2">
    <location>
        <begin position="22"/>
        <end position="160"/>
    </location>
</feature>
<evidence type="ECO:0000313" key="4">
    <source>
        <dbReference type="Proteomes" id="UP000193978"/>
    </source>
</evidence>
<evidence type="ECO:0000256" key="1">
    <source>
        <dbReference type="SAM" id="MobiDB-lite"/>
    </source>
</evidence>
<gene>
    <name evidence="3" type="ORF">B1812_06430</name>
</gene>
<feature type="signal peptide" evidence="2">
    <location>
        <begin position="1"/>
        <end position="21"/>
    </location>
</feature>
<feature type="region of interest" description="Disordered" evidence="1">
    <location>
        <begin position="21"/>
        <end position="79"/>
    </location>
</feature>
<reference evidence="3 4" key="1">
    <citation type="submission" date="2017-02" db="EMBL/GenBank/DDBJ databases">
        <authorList>
            <person name="Peterson S.W."/>
        </authorList>
    </citation>
    <scope>NUCLEOTIDE SEQUENCE [LARGE SCALE GENOMIC DNA]</scope>
    <source>
        <strain evidence="3 4">S285</strain>
    </source>
</reference>
<dbReference type="AlphaFoldDB" id="A0A1W6MT32"/>
<feature type="region of interest" description="Disordered" evidence="1">
    <location>
        <begin position="139"/>
        <end position="160"/>
    </location>
</feature>
<dbReference type="Proteomes" id="UP000193978">
    <property type="component" value="Chromosome"/>
</dbReference>
<proteinExistence type="predicted"/>
<dbReference type="EMBL" id="CP019948">
    <property type="protein sequence ID" value="ARN80771.1"/>
    <property type="molecule type" value="Genomic_DNA"/>
</dbReference>